<dbReference type="Pfam" id="PF06253">
    <property type="entry name" value="MTTB"/>
    <property type="match status" value="1"/>
</dbReference>
<evidence type="ECO:0000256" key="2">
    <source>
        <dbReference type="ARBA" id="ARBA00022603"/>
    </source>
</evidence>
<dbReference type="AlphaFoldDB" id="A0A4P9C9Z7"/>
<dbReference type="GO" id="GO:0008168">
    <property type="term" value="F:methyltransferase activity"/>
    <property type="evidence" value="ECO:0007669"/>
    <property type="project" value="UniProtKB-KW"/>
</dbReference>
<organism evidence="4 5">
    <name type="scientific">Eubacterium maltosivorans</name>
    <dbReference type="NCBI Taxonomy" id="2041044"/>
    <lineage>
        <taxon>Bacteria</taxon>
        <taxon>Bacillati</taxon>
        <taxon>Bacillota</taxon>
        <taxon>Clostridia</taxon>
        <taxon>Eubacteriales</taxon>
        <taxon>Eubacteriaceae</taxon>
        <taxon>Eubacterium</taxon>
    </lineage>
</organism>
<comment type="similarity">
    <text evidence="1">Belongs to the trimethylamine methyltransferase family.</text>
</comment>
<accession>A0A4P9C9Z7</accession>
<dbReference type="GO" id="GO:0032259">
    <property type="term" value="P:methylation"/>
    <property type="evidence" value="ECO:0007669"/>
    <property type="project" value="UniProtKB-KW"/>
</dbReference>
<dbReference type="Proteomes" id="UP000218387">
    <property type="component" value="Chromosome"/>
</dbReference>
<gene>
    <name evidence="4" type="ORF">CPZ25_013860</name>
</gene>
<dbReference type="KEGG" id="emt:CPZ25_013860"/>
<dbReference type="RefSeq" id="WP_096918876.1">
    <property type="nucleotide sequence ID" value="NZ_CABJDW020000013.1"/>
</dbReference>
<protein>
    <recommendedName>
        <fullName evidence="6">Trimethylamine methyltransferase</fullName>
    </recommendedName>
</protein>
<dbReference type="EMBL" id="CP029487">
    <property type="protein sequence ID" value="QCT72369.1"/>
    <property type="molecule type" value="Genomic_DNA"/>
</dbReference>
<dbReference type="InterPro" id="IPR038601">
    <property type="entry name" value="MttB-like_sf"/>
</dbReference>
<sequence>MKLRYSFSEKEECQQIHEYSLDILENTGIVVHSEKARSTFKKNGAKVEGKKVFLPPKIVEDRLVDVPSSFTFNTPGHRVTVGDGTTCTMPPYGATYAKKNNVSHLAGREDFINFTKLNQTSRLMSMACPYVLEPMDVPIDFREKYKMAMCLKYSDKPAFSMTQSGPSARESIRFAREYWDSQDSNLLIGNINISAPLIMGEGTADVILVHGEENQPLMVACGSGLSGLTAPPLPTSNFLISNAAVLAGIILAQMVRPGLPIVYGFPLFGVNPFNADASPGEPTTALFTMAAAEMGRFYKIPVRSGGVFTDSKYLDYQSGAESFMNLFSCLFSGIDCMMHAFGMEDSLNTVNYNKYILDEALYATVKHYLNGFEVNAVTLMKDAIKETGCTDNYINMSNLRLIRKHYHPYPFKSTDGEQDIIEETSALIDERLGNYTAPPLTHAQKKRIEDYLPKAFID</sequence>
<dbReference type="Gene3D" id="3.20.20.480">
    <property type="entry name" value="Trimethylamine methyltransferase-like"/>
    <property type="match status" value="1"/>
</dbReference>
<reference evidence="4 5" key="1">
    <citation type="submission" date="2018-05" db="EMBL/GenBank/DDBJ databases">
        <title>Genome comparison of Eubacterium sp.</title>
        <authorList>
            <person name="Feng Y."/>
            <person name="Sanchez-Andrea I."/>
            <person name="Stams A.J.M."/>
            <person name="De Vos W.M."/>
        </authorList>
    </citation>
    <scope>NUCLEOTIDE SEQUENCE [LARGE SCALE GENOMIC DNA]</scope>
    <source>
        <strain evidence="4 5">YI</strain>
    </source>
</reference>
<keyword evidence="3" id="KW-0808">Transferase</keyword>
<proteinExistence type="inferred from homology"/>
<evidence type="ECO:0000313" key="5">
    <source>
        <dbReference type="Proteomes" id="UP000218387"/>
    </source>
</evidence>
<evidence type="ECO:0000313" key="4">
    <source>
        <dbReference type="EMBL" id="QCT72369.1"/>
    </source>
</evidence>
<evidence type="ECO:0000256" key="1">
    <source>
        <dbReference type="ARBA" id="ARBA00007137"/>
    </source>
</evidence>
<evidence type="ECO:0008006" key="6">
    <source>
        <dbReference type="Google" id="ProtNLM"/>
    </source>
</evidence>
<name>A0A4P9C9Z7_EUBML</name>
<dbReference type="InterPro" id="IPR010426">
    <property type="entry name" value="MTTB_MeTrfase"/>
</dbReference>
<keyword evidence="5" id="KW-1185">Reference proteome</keyword>
<evidence type="ECO:0000256" key="3">
    <source>
        <dbReference type="ARBA" id="ARBA00022679"/>
    </source>
</evidence>
<keyword evidence="2" id="KW-0489">Methyltransferase</keyword>
<dbReference type="GO" id="GO:0015948">
    <property type="term" value="P:methanogenesis"/>
    <property type="evidence" value="ECO:0007669"/>
    <property type="project" value="InterPro"/>
</dbReference>